<evidence type="ECO:0000256" key="12">
    <source>
        <dbReference type="ARBA" id="ARBA00023239"/>
    </source>
</evidence>
<dbReference type="GO" id="GO:0034039">
    <property type="term" value="F:8-oxo-7,8-dihydroguanine DNA N-glycosylase activity"/>
    <property type="evidence" value="ECO:0007669"/>
    <property type="project" value="TreeGrafter"/>
</dbReference>
<feature type="domain" description="Formamidopyrimidine-DNA glycosylase catalytic" evidence="18">
    <location>
        <begin position="2"/>
        <end position="118"/>
    </location>
</feature>
<evidence type="ECO:0000256" key="11">
    <source>
        <dbReference type="ARBA" id="ARBA00023204"/>
    </source>
</evidence>
<dbReference type="GO" id="GO:0140078">
    <property type="term" value="F:class I DNA-(apurinic or apyrimidinic site) endonuclease activity"/>
    <property type="evidence" value="ECO:0007669"/>
    <property type="project" value="UniProtKB-EC"/>
</dbReference>
<evidence type="ECO:0000256" key="4">
    <source>
        <dbReference type="ARBA" id="ARBA00011245"/>
    </source>
</evidence>
<dbReference type="GO" id="GO:0008270">
    <property type="term" value="F:zinc ion binding"/>
    <property type="evidence" value="ECO:0007669"/>
    <property type="project" value="UniProtKB-KW"/>
</dbReference>
<evidence type="ECO:0000313" key="20">
    <source>
        <dbReference type="Proteomes" id="UP000179099"/>
    </source>
</evidence>
<dbReference type="CDD" id="cd08966">
    <property type="entry name" value="EcFpg-like_N"/>
    <property type="match status" value="1"/>
</dbReference>
<comment type="catalytic activity">
    <reaction evidence="15">
        <text>2'-deoxyribonucleotide-(2'-deoxyribose 5'-phosphate)-2'-deoxyribonucleotide-DNA = a 3'-end 2'-deoxyribonucleotide-(2,3-dehydro-2,3-deoxyribose 5'-phosphate)-DNA + a 5'-end 5'-phospho-2'-deoxyribonucleoside-DNA + H(+)</text>
        <dbReference type="Rhea" id="RHEA:66592"/>
        <dbReference type="Rhea" id="RHEA-COMP:13180"/>
        <dbReference type="Rhea" id="RHEA-COMP:16897"/>
        <dbReference type="Rhea" id="RHEA-COMP:17067"/>
        <dbReference type="ChEBI" id="CHEBI:15378"/>
        <dbReference type="ChEBI" id="CHEBI:136412"/>
        <dbReference type="ChEBI" id="CHEBI:157695"/>
        <dbReference type="ChEBI" id="CHEBI:167181"/>
        <dbReference type="EC" id="4.2.99.18"/>
    </reaction>
</comment>
<evidence type="ECO:0000256" key="3">
    <source>
        <dbReference type="ARBA" id="ARBA00009409"/>
    </source>
</evidence>
<comment type="catalytic activity">
    <reaction evidence="1">
        <text>Hydrolysis of DNA containing ring-opened 7-methylguanine residues, releasing 2,6-diamino-4-hydroxy-5-(N-methyl)formamidopyrimidine.</text>
        <dbReference type="EC" id="3.2.2.23"/>
    </reaction>
</comment>
<dbReference type="Gene3D" id="1.10.8.50">
    <property type="match status" value="1"/>
</dbReference>
<dbReference type="Pfam" id="PF06831">
    <property type="entry name" value="H2TH"/>
    <property type="match status" value="1"/>
</dbReference>
<keyword evidence="14" id="KW-0326">Glycosidase</keyword>
<dbReference type="SMART" id="SM01232">
    <property type="entry name" value="H2TH"/>
    <property type="match status" value="1"/>
</dbReference>
<dbReference type="Pfam" id="PF06827">
    <property type="entry name" value="zf-FPG_IleRS"/>
    <property type="match status" value="1"/>
</dbReference>
<dbReference type="SUPFAM" id="SSF57716">
    <property type="entry name" value="Glucocorticoid receptor-like (DNA-binding domain)"/>
    <property type="match status" value="1"/>
</dbReference>
<evidence type="ECO:0000256" key="1">
    <source>
        <dbReference type="ARBA" id="ARBA00001668"/>
    </source>
</evidence>
<evidence type="ECO:0000256" key="15">
    <source>
        <dbReference type="ARBA" id="ARBA00044632"/>
    </source>
</evidence>
<dbReference type="InterPro" id="IPR012319">
    <property type="entry name" value="FPG_cat"/>
</dbReference>
<evidence type="ECO:0000256" key="9">
    <source>
        <dbReference type="ARBA" id="ARBA00022833"/>
    </source>
</evidence>
<keyword evidence="5" id="KW-0479">Metal-binding</keyword>
<dbReference type="AlphaFoldDB" id="A0A1G2F7B3"/>
<dbReference type="InterPro" id="IPR035937">
    <property type="entry name" value="FPG_N"/>
</dbReference>
<keyword evidence="10" id="KW-0238">DNA-binding</keyword>
<dbReference type="SUPFAM" id="SSF81624">
    <property type="entry name" value="N-terminal domain of MutM-like DNA repair proteins"/>
    <property type="match status" value="1"/>
</dbReference>
<dbReference type="Gene3D" id="3.20.190.10">
    <property type="entry name" value="MutM-like, N-terminal"/>
    <property type="match status" value="1"/>
</dbReference>
<feature type="domain" description="FPG-type" evidence="17">
    <location>
        <begin position="244"/>
        <end position="278"/>
    </location>
</feature>
<reference evidence="19 20" key="1">
    <citation type="journal article" date="2016" name="Nat. Commun.">
        <title>Thousands of microbial genomes shed light on interconnected biogeochemical processes in an aquifer system.</title>
        <authorList>
            <person name="Anantharaman K."/>
            <person name="Brown C.T."/>
            <person name="Hug L.A."/>
            <person name="Sharon I."/>
            <person name="Castelle C.J."/>
            <person name="Probst A.J."/>
            <person name="Thomas B.C."/>
            <person name="Singh A."/>
            <person name="Wilkins M.J."/>
            <person name="Karaoz U."/>
            <person name="Brodie E.L."/>
            <person name="Williams K.H."/>
            <person name="Hubbard S.S."/>
            <person name="Banfield J.F."/>
        </authorList>
    </citation>
    <scope>NUCLEOTIDE SEQUENCE [LARGE SCALE GENOMIC DNA]</scope>
</reference>
<evidence type="ECO:0000259" key="17">
    <source>
        <dbReference type="PROSITE" id="PS51066"/>
    </source>
</evidence>
<organism evidence="19 20">
    <name type="scientific">Candidatus Portnoybacteria bacterium RBG_19FT_COMBO_36_7</name>
    <dbReference type="NCBI Taxonomy" id="1801992"/>
    <lineage>
        <taxon>Bacteria</taxon>
        <taxon>Candidatus Portnoyibacteriota</taxon>
    </lineage>
</organism>
<keyword evidence="12" id="KW-0456">Lyase</keyword>
<gene>
    <name evidence="19" type="ORF">A2Y98_00545</name>
</gene>
<evidence type="ECO:0000256" key="2">
    <source>
        <dbReference type="ARBA" id="ARBA00001947"/>
    </source>
</evidence>
<comment type="cofactor">
    <cofactor evidence="2">
        <name>Zn(2+)</name>
        <dbReference type="ChEBI" id="CHEBI:29105"/>
    </cofactor>
</comment>
<evidence type="ECO:0000256" key="5">
    <source>
        <dbReference type="ARBA" id="ARBA00022723"/>
    </source>
</evidence>
<dbReference type="FunFam" id="1.10.8.50:FF:000003">
    <property type="entry name" value="Formamidopyrimidine-DNA glycosylase"/>
    <property type="match status" value="1"/>
</dbReference>
<dbReference type="NCBIfam" id="NF002211">
    <property type="entry name" value="PRK01103.1"/>
    <property type="match status" value="1"/>
</dbReference>
<dbReference type="NCBIfam" id="TIGR00577">
    <property type="entry name" value="fpg"/>
    <property type="match status" value="1"/>
</dbReference>
<comment type="subunit">
    <text evidence="4">Monomer.</text>
</comment>
<accession>A0A1G2F7B3</accession>
<dbReference type="GO" id="GO:0006284">
    <property type="term" value="P:base-excision repair"/>
    <property type="evidence" value="ECO:0007669"/>
    <property type="project" value="InterPro"/>
</dbReference>
<evidence type="ECO:0000256" key="7">
    <source>
        <dbReference type="ARBA" id="ARBA00022771"/>
    </source>
</evidence>
<dbReference type="PROSITE" id="PS01242">
    <property type="entry name" value="ZF_FPG_1"/>
    <property type="match status" value="1"/>
</dbReference>
<evidence type="ECO:0000256" key="13">
    <source>
        <dbReference type="ARBA" id="ARBA00023268"/>
    </source>
</evidence>
<keyword evidence="9" id="KW-0862">Zinc</keyword>
<evidence type="ECO:0000256" key="10">
    <source>
        <dbReference type="ARBA" id="ARBA00023125"/>
    </source>
</evidence>
<keyword evidence="8" id="KW-0378">Hydrolase</keyword>
<dbReference type="InterPro" id="IPR010979">
    <property type="entry name" value="Ribosomal_uS13-like_H2TH"/>
</dbReference>
<dbReference type="PROSITE" id="PS51068">
    <property type="entry name" value="FPG_CAT"/>
    <property type="match status" value="1"/>
</dbReference>
<comment type="similarity">
    <text evidence="3">Belongs to the FPG family.</text>
</comment>
<keyword evidence="13" id="KW-0511">Multifunctional enzyme</keyword>
<name>A0A1G2F7B3_9BACT</name>
<dbReference type="STRING" id="1801992.A2Y98_00545"/>
<dbReference type="InterPro" id="IPR000214">
    <property type="entry name" value="Znf_DNA_glyclase/AP_lyase"/>
</dbReference>
<dbReference type="SUPFAM" id="SSF46946">
    <property type="entry name" value="S13-like H2TH domain"/>
    <property type="match status" value="1"/>
</dbReference>
<dbReference type="PANTHER" id="PTHR22993:SF9">
    <property type="entry name" value="FORMAMIDOPYRIMIDINE-DNA GLYCOSYLASE"/>
    <property type="match status" value="1"/>
</dbReference>
<dbReference type="InterPro" id="IPR015886">
    <property type="entry name" value="H2TH_FPG"/>
</dbReference>
<keyword evidence="6" id="KW-0227">DNA damage</keyword>
<dbReference type="EMBL" id="MHMW01000021">
    <property type="protein sequence ID" value="OGZ33949.1"/>
    <property type="molecule type" value="Genomic_DNA"/>
</dbReference>
<dbReference type="Pfam" id="PF01149">
    <property type="entry name" value="Fapy_DNA_glyco"/>
    <property type="match status" value="1"/>
</dbReference>
<evidence type="ECO:0000256" key="6">
    <source>
        <dbReference type="ARBA" id="ARBA00022763"/>
    </source>
</evidence>
<dbReference type="Proteomes" id="UP000179099">
    <property type="component" value="Unassembled WGS sequence"/>
</dbReference>
<dbReference type="PROSITE" id="PS51066">
    <property type="entry name" value="ZF_FPG_2"/>
    <property type="match status" value="1"/>
</dbReference>
<evidence type="ECO:0000313" key="19">
    <source>
        <dbReference type="EMBL" id="OGZ33949.1"/>
    </source>
</evidence>
<evidence type="ECO:0000256" key="14">
    <source>
        <dbReference type="ARBA" id="ARBA00023295"/>
    </source>
</evidence>
<dbReference type="InterPro" id="IPR015887">
    <property type="entry name" value="DNA_glyclase_Znf_dom_DNA_BS"/>
</dbReference>
<evidence type="ECO:0000256" key="16">
    <source>
        <dbReference type="PROSITE-ProRule" id="PRU00391"/>
    </source>
</evidence>
<sequence length="279" mass="32308">MPELPEVETIRTQLNRLMAGKKIKKVQVSLPKMVKLSLVEFKKIILGAKIKCLARRAKILIIELSNGWSLLIHLKLSGRLIFRQKNEKLQDQDKKWNHLIYWFSDGSRLFHNDLRQFGYVKAVKTDKLVDFFEKEKLGPEPLDKDFALDDFAAILRKRPKAKIKQFLMDPKNIAGIGNIYSDEILFFARIHPLHRVEDLKSDEIKKIFQGIKKILSEALTLRGSSDNDYLDARGQEGEYVSHLKVYGREGQRCKKCSGFVQRLKISGRSAHFCPKCQKL</sequence>
<keyword evidence="11" id="KW-0234">DNA repair</keyword>
<evidence type="ECO:0000256" key="8">
    <source>
        <dbReference type="ARBA" id="ARBA00022801"/>
    </source>
</evidence>
<dbReference type="PANTHER" id="PTHR22993">
    <property type="entry name" value="FORMAMIDOPYRIMIDINE-DNA GLYCOSYLASE"/>
    <property type="match status" value="1"/>
</dbReference>
<keyword evidence="7 16" id="KW-0863">Zinc-finger</keyword>
<dbReference type="SMART" id="SM00898">
    <property type="entry name" value="Fapy_DNA_glyco"/>
    <property type="match status" value="1"/>
</dbReference>
<evidence type="ECO:0000259" key="18">
    <source>
        <dbReference type="PROSITE" id="PS51068"/>
    </source>
</evidence>
<dbReference type="InterPro" id="IPR010663">
    <property type="entry name" value="Znf_FPG/IleRS"/>
</dbReference>
<dbReference type="GO" id="GO:0003684">
    <property type="term" value="F:damaged DNA binding"/>
    <property type="evidence" value="ECO:0007669"/>
    <property type="project" value="InterPro"/>
</dbReference>
<proteinExistence type="inferred from homology"/>
<dbReference type="InterPro" id="IPR020629">
    <property type="entry name" value="FPG_Glyclase"/>
</dbReference>
<protein>
    <submittedName>
        <fullName evidence="19">DNA-formamidopyrimidine glycosylase</fullName>
    </submittedName>
</protein>
<comment type="caution">
    <text evidence="19">The sequence shown here is derived from an EMBL/GenBank/DDBJ whole genome shotgun (WGS) entry which is preliminary data.</text>
</comment>